<evidence type="ECO:0000313" key="3">
    <source>
        <dbReference type="Proteomes" id="UP000006334"/>
    </source>
</evidence>
<accession>K6Y3Q5</accession>
<dbReference type="STRING" id="1127673.GLIP_0243"/>
<dbReference type="EMBL" id="BAEN01000010">
    <property type="protein sequence ID" value="GAC12897.1"/>
    <property type="molecule type" value="Genomic_DNA"/>
</dbReference>
<evidence type="ECO:0000313" key="2">
    <source>
        <dbReference type="EMBL" id="GAC12897.1"/>
    </source>
</evidence>
<keyword evidence="1" id="KW-1133">Transmembrane helix</keyword>
<dbReference type="RefSeq" id="WP_008842717.1">
    <property type="nucleotide sequence ID" value="NZ_BAEN01000010.1"/>
</dbReference>
<protein>
    <submittedName>
        <fullName evidence="2">Uncharacterized protein</fullName>
    </submittedName>
</protein>
<dbReference type="Proteomes" id="UP000006334">
    <property type="component" value="Unassembled WGS sequence"/>
</dbReference>
<gene>
    <name evidence="2" type="ORF">GLIP_0243</name>
</gene>
<keyword evidence="1" id="KW-0472">Membrane</keyword>
<dbReference type="AlphaFoldDB" id="K6Y3Q5"/>
<organism evidence="2 3">
    <name type="scientific">Aliiglaciecola lipolytica E3</name>
    <dbReference type="NCBI Taxonomy" id="1127673"/>
    <lineage>
        <taxon>Bacteria</taxon>
        <taxon>Pseudomonadati</taxon>
        <taxon>Pseudomonadota</taxon>
        <taxon>Gammaproteobacteria</taxon>
        <taxon>Alteromonadales</taxon>
        <taxon>Alteromonadaceae</taxon>
        <taxon>Aliiglaciecola</taxon>
    </lineage>
</organism>
<evidence type="ECO:0000256" key="1">
    <source>
        <dbReference type="SAM" id="Phobius"/>
    </source>
</evidence>
<comment type="caution">
    <text evidence="2">The sequence shown here is derived from an EMBL/GenBank/DDBJ whole genome shotgun (WGS) entry which is preliminary data.</text>
</comment>
<reference evidence="2 3" key="1">
    <citation type="journal article" date="2017" name="Antonie Van Leeuwenhoek">
        <title>Rhizobium rhizosphaerae sp. nov., a novel species isolated from rice rhizosphere.</title>
        <authorList>
            <person name="Zhao J.J."/>
            <person name="Zhang J."/>
            <person name="Zhang R.J."/>
            <person name="Zhang C.W."/>
            <person name="Yin H.Q."/>
            <person name="Zhang X.X."/>
        </authorList>
    </citation>
    <scope>NUCLEOTIDE SEQUENCE [LARGE SCALE GENOMIC DNA]</scope>
    <source>
        <strain evidence="2 3">E3</strain>
    </source>
</reference>
<keyword evidence="3" id="KW-1185">Reference proteome</keyword>
<proteinExistence type="predicted"/>
<sequence length="247" mass="28208">MAAESANARRSKSLKSKALSTNSASRFVVAILLLAFFFIAFKFFVASLLLVRPENTISQWEKDKQQASLEDTKQILTRIELAEKSAVGAFTINDPIKINELKSRLFLINTTLEQSQNHYKQAHQFSLQLTELAPSHYLGWTLLAQTQLSNPDYNWNDQNALTRALETGPFERKNQVRLLPLLIEHWSLLNAKNQELARVMLNSSLNELHTAYVAIRAMRKFNNASTFSELLASSKYHERLAKELSKR</sequence>
<name>K6Y3Q5_9ALTE</name>
<keyword evidence="1" id="KW-0812">Transmembrane</keyword>
<feature type="transmembrane region" description="Helical" evidence="1">
    <location>
        <begin position="27"/>
        <end position="51"/>
    </location>
</feature>